<dbReference type="SUPFAM" id="SSF51735">
    <property type="entry name" value="NAD(P)-binding Rossmann-fold domains"/>
    <property type="match status" value="1"/>
</dbReference>
<evidence type="ECO:0000256" key="2">
    <source>
        <dbReference type="ARBA" id="ARBA00022723"/>
    </source>
</evidence>
<keyword evidence="4" id="KW-0560">Oxidoreductase</keyword>
<evidence type="ECO:0000256" key="4">
    <source>
        <dbReference type="ARBA" id="ARBA00023002"/>
    </source>
</evidence>
<dbReference type="Gene3D" id="3.90.180.10">
    <property type="entry name" value="Medium-chain alcohol dehydrogenases, catalytic domain"/>
    <property type="match status" value="1"/>
</dbReference>
<keyword evidence="2 5" id="KW-0479">Metal-binding</keyword>
<protein>
    <submittedName>
        <fullName evidence="8">2-desacetyl-2-hydroxyethyl bacteriochlorophyllide A dehydrogenase</fullName>
    </submittedName>
</protein>
<dbReference type="PANTHER" id="PTHR43401">
    <property type="entry name" value="L-THREONINE 3-DEHYDROGENASE"/>
    <property type="match status" value="1"/>
</dbReference>
<keyword evidence="3 5" id="KW-0862">Zinc</keyword>
<dbReference type="GO" id="GO:0016491">
    <property type="term" value="F:oxidoreductase activity"/>
    <property type="evidence" value="ECO:0007669"/>
    <property type="project" value="UniProtKB-KW"/>
</dbReference>
<evidence type="ECO:0000256" key="1">
    <source>
        <dbReference type="ARBA" id="ARBA00001947"/>
    </source>
</evidence>
<name>A0A3N2C7P1_9MICO</name>
<evidence type="ECO:0000259" key="7">
    <source>
        <dbReference type="Pfam" id="PF08240"/>
    </source>
</evidence>
<dbReference type="InterPro" id="IPR013154">
    <property type="entry name" value="ADH-like_N"/>
</dbReference>
<comment type="caution">
    <text evidence="8">The sequence shown here is derived from an EMBL/GenBank/DDBJ whole genome shotgun (WGS) entry which is preliminary data.</text>
</comment>
<dbReference type="InterPro" id="IPR011032">
    <property type="entry name" value="GroES-like_sf"/>
</dbReference>
<dbReference type="PANTHER" id="PTHR43401:SF2">
    <property type="entry name" value="L-THREONINE 3-DEHYDROGENASE"/>
    <property type="match status" value="1"/>
</dbReference>
<dbReference type="GO" id="GO:0008270">
    <property type="term" value="F:zinc ion binding"/>
    <property type="evidence" value="ECO:0007669"/>
    <property type="project" value="InterPro"/>
</dbReference>
<feature type="domain" description="Alcohol dehydrogenase-like C-terminal" evidence="6">
    <location>
        <begin position="179"/>
        <end position="292"/>
    </location>
</feature>
<evidence type="ECO:0000256" key="5">
    <source>
        <dbReference type="RuleBase" id="RU361277"/>
    </source>
</evidence>
<evidence type="ECO:0000313" key="9">
    <source>
        <dbReference type="Proteomes" id="UP000266915"/>
    </source>
</evidence>
<dbReference type="InterPro" id="IPR013149">
    <property type="entry name" value="ADH-like_C"/>
</dbReference>
<comment type="similarity">
    <text evidence="5">Belongs to the zinc-containing alcohol dehydrogenase family.</text>
</comment>
<feature type="domain" description="Alcohol dehydrogenase-like N-terminal" evidence="7">
    <location>
        <begin position="23"/>
        <end position="139"/>
    </location>
</feature>
<dbReference type="Gene3D" id="3.40.50.720">
    <property type="entry name" value="NAD(P)-binding Rossmann-like Domain"/>
    <property type="match status" value="1"/>
</dbReference>
<evidence type="ECO:0000313" key="8">
    <source>
        <dbReference type="EMBL" id="ROR83314.1"/>
    </source>
</evidence>
<gene>
    <name evidence="8" type="ORF">EDD42_3425</name>
</gene>
<dbReference type="InterPro" id="IPR036291">
    <property type="entry name" value="NAD(P)-bd_dom_sf"/>
</dbReference>
<dbReference type="SUPFAM" id="SSF50129">
    <property type="entry name" value="GroES-like"/>
    <property type="match status" value="1"/>
</dbReference>
<dbReference type="Pfam" id="PF08240">
    <property type="entry name" value="ADH_N"/>
    <property type="match status" value="1"/>
</dbReference>
<dbReference type="InterPro" id="IPR002328">
    <property type="entry name" value="ADH_Zn_CS"/>
</dbReference>
<dbReference type="Pfam" id="PF00107">
    <property type="entry name" value="ADH_zinc_N"/>
    <property type="match status" value="1"/>
</dbReference>
<organism evidence="8 9">
    <name type="scientific">Plantibacter flavus</name>
    <dbReference type="NCBI Taxonomy" id="150123"/>
    <lineage>
        <taxon>Bacteria</taxon>
        <taxon>Bacillati</taxon>
        <taxon>Actinomycetota</taxon>
        <taxon>Actinomycetes</taxon>
        <taxon>Micrococcales</taxon>
        <taxon>Microbacteriaceae</taxon>
        <taxon>Plantibacter</taxon>
    </lineage>
</organism>
<sequence>MRAVRITAPNEATVLERPDPQAGPGEVLIRIERAGLCGTDVALFRGTMPYLADGRTTLPLQPGHEWAGRVVSVGERVTAIAPGDLVTGDTFIGCGTCALCTSGRHHLCPDHLELGVLGQLDGALAELLVVPERAVHRLPAGVDADLGAMVEPASCSLRGVRLTAVGPGDRVLVWGAGTLGMFAALFAADSGASVTVVARRESDRRFASDFGLATRDPADLGDERFDVIIEATGSAEVTQRLLDDATAGARIALLGVPGGDVGLPSGRLIALDATVHAVLGGSADIDEAARRFATLGDTVRRLIGSVITLDDVPRLLAEGLPRATGAGPKTQIRF</sequence>
<proteinExistence type="inferred from homology"/>
<evidence type="ECO:0000259" key="6">
    <source>
        <dbReference type="Pfam" id="PF00107"/>
    </source>
</evidence>
<accession>A0A3N2C7P1</accession>
<dbReference type="EMBL" id="RKHL01000001">
    <property type="protein sequence ID" value="ROR83314.1"/>
    <property type="molecule type" value="Genomic_DNA"/>
</dbReference>
<dbReference type="AlphaFoldDB" id="A0A3N2C7P1"/>
<dbReference type="PROSITE" id="PS00059">
    <property type="entry name" value="ADH_ZINC"/>
    <property type="match status" value="1"/>
</dbReference>
<dbReference type="InterPro" id="IPR050129">
    <property type="entry name" value="Zn_alcohol_dh"/>
</dbReference>
<dbReference type="Proteomes" id="UP000266915">
    <property type="component" value="Unassembled WGS sequence"/>
</dbReference>
<keyword evidence="9" id="KW-1185">Reference proteome</keyword>
<dbReference type="RefSeq" id="WP_085511167.1">
    <property type="nucleotide sequence ID" value="NZ_FXAP01000002.1"/>
</dbReference>
<reference evidence="8 9" key="1">
    <citation type="submission" date="2018-11" db="EMBL/GenBank/DDBJ databases">
        <title>Sequencing the genomes of 1000 actinobacteria strains.</title>
        <authorList>
            <person name="Klenk H.-P."/>
        </authorList>
    </citation>
    <scope>NUCLEOTIDE SEQUENCE [LARGE SCALE GENOMIC DNA]</scope>
    <source>
        <strain evidence="8 9">DSM 14012</strain>
    </source>
</reference>
<comment type="cofactor">
    <cofactor evidence="1 5">
        <name>Zn(2+)</name>
        <dbReference type="ChEBI" id="CHEBI:29105"/>
    </cofactor>
</comment>
<evidence type="ECO:0000256" key="3">
    <source>
        <dbReference type="ARBA" id="ARBA00022833"/>
    </source>
</evidence>